<dbReference type="AlphaFoldDB" id="A0A7S4DN09"/>
<dbReference type="Gene3D" id="3.40.50.1820">
    <property type="entry name" value="alpha/beta hydrolase"/>
    <property type="match status" value="1"/>
</dbReference>
<gene>
    <name evidence="5" type="ORF">LGLO00237_LOCUS10829</name>
</gene>
<feature type="region of interest" description="Disordered" evidence="2">
    <location>
        <begin position="411"/>
        <end position="441"/>
    </location>
</feature>
<dbReference type="PANTHER" id="PTHR48081:SF8">
    <property type="entry name" value="ALPHA_BETA HYDROLASE FOLD-3 DOMAIN-CONTAINING PROTEIN-RELATED"/>
    <property type="match status" value="1"/>
</dbReference>
<evidence type="ECO:0000259" key="4">
    <source>
        <dbReference type="Pfam" id="PF07859"/>
    </source>
</evidence>
<feature type="compositionally biased region" description="Basic residues" evidence="2">
    <location>
        <begin position="113"/>
        <end position="130"/>
    </location>
</feature>
<proteinExistence type="predicted"/>
<feature type="signal peptide" evidence="3">
    <location>
        <begin position="1"/>
        <end position="19"/>
    </location>
</feature>
<keyword evidence="3" id="KW-0732">Signal</keyword>
<organism evidence="5">
    <name type="scientific">Lotharella globosa</name>
    <dbReference type="NCBI Taxonomy" id="91324"/>
    <lineage>
        <taxon>Eukaryota</taxon>
        <taxon>Sar</taxon>
        <taxon>Rhizaria</taxon>
        <taxon>Cercozoa</taxon>
        <taxon>Chlorarachniophyceae</taxon>
        <taxon>Lotharella</taxon>
    </lineage>
</organism>
<dbReference type="InterPro" id="IPR050300">
    <property type="entry name" value="GDXG_lipolytic_enzyme"/>
</dbReference>
<keyword evidence="1" id="KW-0378">Hydrolase</keyword>
<accession>A0A7S4DN09</accession>
<protein>
    <recommendedName>
        <fullName evidence="4">Alpha/beta hydrolase fold-3 domain-containing protein</fullName>
    </recommendedName>
</protein>
<evidence type="ECO:0000313" key="5">
    <source>
        <dbReference type="EMBL" id="CAE0659253.1"/>
    </source>
</evidence>
<dbReference type="InterPro" id="IPR029058">
    <property type="entry name" value="AB_hydrolase_fold"/>
</dbReference>
<dbReference type="Pfam" id="PF07859">
    <property type="entry name" value="Abhydrolase_3"/>
    <property type="match status" value="1"/>
</dbReference>
<dbReference type="InterPro" id="IPR013094">
    <property type="entry name" value="AB_hydrolase_3"/>
</dbReference>
<evidence type="ECO:0000256" key="1">
    <source>
        <dbReference type="ARBA" id="ARBA00022801"/>
    </source>
</evidence>
<dbReference type="SUPFAM" id="SSF53474">
    <property type="entry name" value="alpha/beta-Hydrolases"/>
    <property type="match status" value="1"/>
</dbReference>
<feature type="domain" description="Alpha/beta hydrolase fold-3" evidence="4">
    <location>
        <begin position="167"/>
        <end position="371"/>
    </location>
</feature>
<evidence type="ECO:0000256" key="2">
    <source>
        <dbReference type="SAM" id="MobiDB-lite"/>
    </source>
</evidence>
<feature type="chain" id="PRO_5030693659" description="Alpha/beta hydrolase fold-3 domain-containing protein" evidence="3">
    <location>
        <begin position="20"/>
        <end position="456"/>
    </location>
</feature>
<sequence>MGWGWPILRMLMLFQVVHWLCSYDSRLYFADNALCWVNKCSNRLFRGTTLPREEDTDAIRNFNQLGSHLRGWLFAIIVRRRGYTAEKVLIPSTDSPQIEIELLRPRRITSHDPHHHHHHHHHHSTHHPSKPHSEGFEDDDEYDDDNPHHHHHAQPEPPADEKPLPMVVWFHGGGFVSGHAKDLDLDHVLLRYMSTRMIIASVGYRLSPEARFPNAVQDALEATKWLFAQAEKFGGDPERFAVAGIDAGGTLAAVIHQQAQKENIPLKLAGIFNPRLRYGATTRSYVDYGHLSLPTALAIWQWRCYCDPKDTSDPRCCPMAATMEDLRGLAPAVITSHRYSPLRDEIQEYYRKLVRANVHVYHTELRGSHAFALTADQPSAKRAAKAFEQGVISEGGSNSQRSDVPAIYKLPEETPLLQPNKSANKQDRLPVDPQANKNNNTVVLPSEQITVTRTAS</sequence>
<evidence type="ECO:0000256" key="3">
    <source>
        <dbReference type="SAM" id="SignalP"/>
    </source>
</evidence>
<dbReference type="PANTHER" id="PTHR48081">
    <property type="entry name" value="AB HYDROLASE SUPERFAMILY PROTEIN C4A8.06C"/>
    <property type="match status" value="1"/>
</dbReference>
<feature type="region of interest" description="Disordered" evidence="2">
    <location>
        <begin position="110"/>
        <end position="163"/>
    </location>
</feature>
<reference evidence="5" key="1">
    <citation type="submission" date="2021-01" db="EMBL/GenBank/DDBJ databases">
        <authorList>
            <person name="Corre E."/>
            <person name="Pelletier E."/>
            <person name="Niang G."/>
            <person name="Scheremetjew M."/>
            <person name="Finn R."/>
            <person name="Kale V."/>
            <person name="Holt S."/>
            <person name="Cochrane G."/>
            <person name="Meng A."/>
            <person name="Brown T."/>
            <person name="Cohen L."/>
        </authorList>
    </citation>
    <scope>NUCLEOTIDE SEQUENCE</scope>
    <source>
        <strain evidence="5">CCCM811</strain>
    </source>
</reference>
<dbReference type="GO" id="GO:0016787">
    <property type="term" value="F:hydrolase activity"/>
    <property type="evidence" value="ECO:0007669"/>
    <property type="project" value="UniProtKB-KW"/>
</dbReference>
<name>A0A7S4DN09_9EUKA</name>
<dbReference type="EMBL" id="HBIV01014799">
    <property type="protein sequence ID" value="CAE0659253.1"/>
    <property type="molecule type" value="Transcribed_RNA"/>
</dbReference>